<proteinExistence type="predicted"/>
<gene>
    <name evidence="1" type="ORF">V4D30_08335</name>
</gene>
<dbReference type="SUPFAM" id="SSF54285">
    <property type="entry name" value="MoaD/ThiS"/>
    <property type="match status" value="1"/>
</dbReference>
<dbReference type="KEGG" id="taut:V4D30_08335"/>
<accession>A0AAU8GYI7</accession>
<evidence type="ECO:0000313" key="1">
    <source>
        <dbReference type="EMBL" id="XCH46343.1"/>
    </source>
</evidence>
<dbReference type="CDD" id="cd17040">
    <property type="entry name" value="Ubl_MoaD_like"/>
    <property type="match status" value="1"/>
</dbReference>
<dbReference type="Pfam" id="PF02597">
    <property type="entry name" value="ThiS"/>
    <property type="match status" value="1"/>
</dbReference>
<protein>
    <submittedName>
        <fullName evidence="1">MoaD/ThiS family protein</fullName>
    </submittedName>
</protein>
<reference evidence="1" key="1">
    <citation type="submission" date="2024-01" db="EMBL/GenBank/DDBJ databases">
        <title>The first autotrophic representatives of the genus Thermodesulfovibrio.</title>
        <authorList>
            <person name="Maltseva A.I."/>
            <person name="Elcheninov A.G."/>
            <person name="Kublanov I.V."/>
            <person name="Lebedinsky A.V."/>
            <person name="Frolov E.N."/>
        </authorList>
    </citation>
    <scope>NUCLEOTIDE SEQUENCE</scope>
    <source>
        <strain evidence="1">3907-1M</strain>
    </source>
</reference>
<dbReference type="InterPro" id="IPR016155">
    <property type="entry name" value="Mopterin_synth/thiamin_S_b"/>
</dbReference>
<sequence length="90" mass="9821">MQAPEAFMKLTVKLFGGIKSTKDFPKNEEGDLIVELPSEISVAELIDELSLNKKPFIVVLNGVILHDLAIKLKDGDKLSFFPPIAGGLLN</sequence>
<dbReference type="RefSeq" id="WP_353683881.1">
    <property type="nucleotide sequence ID" value="NZ_CP144373.1"/>
</dbReference>
<dbReference type="EMBL" id="CP144373">
    <property type="protein sequence ID" value="XCH46343.1"/>
    <property type="molecule type" value="Genomic_DNA"/>
</dbReference>
<name>A0AAU8GYI7_9BACT</name>
<dbReference type="InterPro" id="IPR003749">
    <property type="entry name" value="ThiS/MoaD-like"/>
</dbReference>
<dbReference type="AlphaFoldDB" id="A0AAU8GYI7"/>
<organism evidence="1">
    <name type="scientific">Thermodesulfovibrio autotrophicus</name>
    <dbReference type="NCBI Taxonomy" id="3118333"/>
    <lineage>
        <taxon>Bacteria</taxon>
        <taxon>Pseudomonadati</taxon>
        <taxon>Nitrospirota</taxon>
        <taxon>Thermodesulfovibrionia</taxon>
        <taxon>Thermodesulfovibrionales</taxon>
        <taxon>Thermodesulfovibrionaceae</taxon>
        <taxon>Thermodesulfovibrio</taxon>
    </lineage>
</organism>
<dbReference type="Gene3D" id="3.10.20.30">
    <property type="match status" value="1"/>
</dbReference>
<dbReference type="InterPro" id="IPR012675">
    <property type="entry name" value="Beta-grasp_dom_sf"/>
</dbReference>